<evidence type="ECO:0000313" key="2">
    <source>
        <dbReference type="EMBL" id="SMP65292.1"/>
    </source>
</evidence>
<keyword evidence="1" id="KW-1133">Transmembrane helix</keyword>
<sequence>MRMEYGIAALFGTFFLFFFLIAIASYVLAALGLYTMAQKRNIENPWVAWIPVAQLYILGKVIRTLNIGGYEIPQVELVLPGIAIASVVLGMIPLIGTVISIAAAVISLFALHKLYKIHRPDQAVLYLLLSIIIPFMGPVFIFLMRNDAPVFEEVR</sequence>
<gene>
    <name evidence="2" type="ORF">SAMN06296020_112100</name>
</gene>
<comment type="caution">
    <text evidence="2">The sequence shown here is derived from an EMBL/GenBank/DDBJ whole genome shotgun (WGS) entry which is preliminary data.</text>
</comment>
<dbReference type="EMBL" id="FXUF01000012">
    <property type="protein sequence ID" value="SMP65292.1"/>
    <property type="molecule type" value="Genomic_DNA"/>
</dbReference>
<dbReference type="AlphaFoldDB" id="A0AA45WXP3"/>
<protein>
    <submittedName>
        <fullName evidence="2">Uncharacterized protein</fullName>
    </submittedName>
</protein>
<accession>A0AA45WXP3</accession>
<keyword evidence="1" id="KW-0472">Membrane</keyword>
<dbReference type="RefSeq" id="WP_283410147.1">
    <property type="nucleotide sequence ID" value="NZ_FXUF01000012.1"/>
</dbReference>
<feature type="transmembrane region" description="Helical" evidence="1">
    <location>
        <begin position="123"/>
        <end position="144"/>
    </location>
</feature>
<evidence type="ECO:0000256" key="1">
    <source>
        <dbReference type="SAM" id="Phobius"/>
    </source>
</evidence>
<organism evidence="2 3">
    <name type="scientific">Anoxynatronum buryatiense</name>
    <dbReference type="NCBI Taxonomy" id="489973"/>
    <lineage>
        <taxon>Bacteria</taxon>
        <taxon>Bacillati</taxon>
        <taxon>Bacillota</taxon>
        <taxon>Clostridia</taxon>
        <taxon>Eubacteriales</taxon>
        <taxon>Clostridiaceae</taxon>
        <taxon>Anoxynatronum</taxon>
    </lineage>
</organism>
<name>A0AA45WXP3_9CLOT</name>
<evidence type="ECO:0000313" key="3">
    <source>
        <dbReference type="Proteomes" id="UP001158066"/>
    </source>
</evidence>
<feature type="transmembrane region" description="Helical" evidence="1">
    <location>
        <begin position="6"/>
        <end position="34"/>
    </location>
</feature>
<feature type="transmembrane region" description="Helical" evidence="1">
    <location>
        <begin position="82"/>
        <end position="111"/>
    </location>
</feature>
<keyword evidence="3" id="KW-1185">Reference proteome</keyword>
<keyword evidence="1" id="KW-0812">Transmembrane</keyword>
<proteinExistence type="predicted"/>
<reference evidence="2" key="1">
    <citation type="submission" date="2017-05" db="EMBL/GenBank/DDBJ databases">
        <authorList>
            <person name="Varghese N."/>
            <person name="Submissions S."/>
        </authorList>
    </citation>
    <scope>NUCLEOTIDE SEQUENCE</scope>
    <source>
        <strain evidence="2">Su22</strain>
    </source>
</reference>
<dbReference type="Proteomes" id="UP001158066">
    <property type="component" value="Unassembled WGS sequence"/>
</dbReference>